<organism evidence="2 3">
    <name type="scientific">Herpetosiphon geysericola</name>
    <dbReference type="NCBI Taxonomy" id="70996"/>
    <lineage>
        <taxon>Bacteria</taxon>
        <taxon>Bacillati</taxon>
        <taxon>Chloroflexota</taxon>
        <taxon>Chloroflexia</taxon>
        <taxon>Herpetosiphonales</taxon>
        <taxon>Herpetosiphonaceae</taxon>
        <taxon>Herpetosiphon</taxon>
    </lineage>
</organism>
<sequence>MRLIYGLVLSLILVGCQSTAPNSNYNQYLDTKIKELYGNRLNNYLIVDIVYKSKSGDTEVQIIDLERKQLNYLQFNQDSHDTSEIKAIGNDQIVEYTDCNRMLDKLNIDPEAAIELVVKANPEFANQPTLALYKPYIGVSNCLNLWQVSIHNQLIMVNGETGELSKPAGW</sequence>
<reference evidence="2 3" key="1">
    <citation type="submission" date="2015-07" db="EMBL/GenBank/DDBJ databases">
        <title>Whole genome sequence of Herpetosiphon geysericola DSM 7119.</title>
        <authorList>
            <person name="Hemp J."/>
            <person name="Ward L.M."/>
            <person name="Pace L.A."/>
            <person name="Fischer W.W."/>
        </authorList>
    </citation>
    <scope>NUCLEOTIDE SEQUENCE [LARGE SCALE GENOMIC DNA]</scope>
    <source>
        <strain evidence="2 3">DSM 7119</strain>
    </source>
</reference>
<dbReference type="EMBL" id="LGKP01000029">
    <property type="protein sequence ID" value="KPL83347.1"/>
    <property type="molecule type" value="Genomic_DNA"/>
</dbReference>
<accession>A0A0P6Y2E5</accession>
<dbReference type="AlphaFoldDB" id="A0A0P6Y2E5"/>
<evidence type="ECO:0008006" key="4">
    <source>
        <dbReference type="Google" id="ProtNLM"/>
    </source>
</evidence>
<feature type="signal peptide" evidence="1">
    <location>
        <begin position="1"/>
        <end position="20"/>
    </location>
</feature>
<dbReference type="STRING" id="70996.SE18_19235"/>
<protein>
    <recommendedName>
        <fullName evidence="4">PepSY domain-containing protein</fullName>
    </recommendedName>
</protein>
<comment type="caution">
    <text evidence="2">The sequence shown here is derived from an EMBL/GenBank/DDBJ whole genome shotgun (WGS) entry which is preliminary data.</text>
</comment>
<dbReference type="OrthoDB" id="9831446at2"/>
<evidence type="ECO:0000313" key="2">
    <source>
        <dbReference type="EMBL" id="KPL83347.1"/>
    </source>
</evidence>
<dbReference type="RefSeq" id="WP_054536086.1">
    <property type="nucleotide sequence ID" value="NZ_LGKP01000029.1"/>
</dbReference>
<gene>
    <name evidence="2" type="ORF">SE18_19235</name>
</gene>
<name>A0A0P6Y2E5_9CHLR</name>
<keyword evidence="3" id="KW-1185">Reference proteome</keyword>
<feature type="chain" id="PRO_5006133328" description="PepSY domain-containing protein" evidence="1">
    <location>
        <begin position="21"/>
        <end position="170"/>
    </location>
</feature>
<evidence type="ECO:0000256" key="1">
    <source>
        <dbReference type="SAM" id="SignalP"/>
    </source>
</evidence>
<dbReference type="PROSITE" id="PS51257">
    <property type="entry name" value="PROKAR_LIPOPROTEIN"/>
    <property type="match status" value="1"/>
</dbReference>
<keyword evidence="1" id="KW-0732">Signal</keyword>
<dbReference type="Proteomes" id="UP000050277">
    <property type="component" value="Unassembled WGS sequence"/>
</dbReference>
<proteinExistence type="predicted"/>
<evidence type="ECO:0000313" key="3">
    <source>
        <dbReference type="Proteomes" id="UP000050277"/>
    </source>
</evidence>